<evidence type="ECO:0000313" key="7">
    <source>
        <dbReference type="EMBL" id="CUV09494.1"/>
    </source>
</evidence>
<keyword evidence="2" id="KW-0963">Cytoplasm</keyword>
<dbReference type="InterPro" id="IPR013542">
    <property type="entry name" value="QueG_DUF1730"/>
</dbReference>
<organism evidence="7">
    <name type="scientific">hydrothermal vent metagenome</name>
    <dbReference type="NCBI Taxonomy" id="652676"/>
    <lineage>
        <taxon>unclassified sequences</taxon>
        <taxon>metagenomes</taxon>
        <taxon>ecological metagenomes</taxon>
    </lineage>
</organism>
<reference evidence="7" key="1">
    <citation type="submission" date="2015-10" db="EMBL/GenBank/DDBJ databases">
        <authorList>
            <person name="Gilbert D.G."/>
        </authorList>
    </citation>
    <scope>NUCLEOTIDE SEQUENCE</scope>
</reference>
<protein>
    <submittedName>
        <fullName evidence="7">Epoxyqueuosine (OQ) reductase QueG</fullName>
    </submittedName>
</protein>
<dbReference type="GO" id="GO:0052693">
    <property type="term" value="F:epoxyqueuosine reductase activity"/>
    <property type="evidence" value="ECO:0007669"/>
    <property type="project" value="TreeGrafter"/>
</dbReference>
<sequence length="314" mass="35935">MIEDLSKKVKAKAKELGFEKVGITNAEATPDAKNNLDQWLMAGNHATMEWMAKNNETRGDIHRYFPDAMSVISVGMNYYVGNNQASIQSDYKFSNYAWGEDYHQVLKKKLFELLKWLKAESADINGIACVDTSPVMDKIWAQKAGLGWQGKHTNLITRDYGSWLFLGELIVNTKMEYDTPFYEDLCGTCTDCIDACPTQALDSYQIDSGKCISYRTIEHRGNFNEGEAELDSWIYGCDICQQVCPWNEKFGQISNEPAFQPRQEILNWSNEDWVALDEDQFRKLFKGSAVKRTKFSGLSRNILMNRNKGTKRQN</sequence>
<dbReference type="PROSITE" id="PS51379">
    <property type="entry name" value="4FE4S_FER_2"/>
    <property type="match status" value="1"/>
</dbReference>
<dbReference type="InterPro" id="IPR004453">
    <property type="entry name" value="QueG"/>
</dbReference>
<dbReference type="InterPro" id="IPR017900">
    <property type="entry name" value="4Fe4S_Fe_S_CS"/>
</dbReference>
<dbReference type="Gene3D" id="3.30.70.20">
    <property type="match status" value="1"/>
</dbReference>
<keyword evidence="4" id="KW-0671">Queuosine biosynthesis</keyword>
<dbReference type="Pfam" id="PF08331">
    <property type="entry name" value="QueG_DUF1730"/>
    <property type="match status" value="1"/>
</dbReference>
<dbReference type="PANTHER" id="PTHR30002">
    <property type="entry name" value="EPOXYQUEUOSINE REDUCTASE"/>
    <property type="match status" value="1"/>
</dbReference>
<dbReference type="AlphaFoldDB" id="A0A160VJM8"/>
<dbReference type="HAMAP" id="MF_00916">
    <property type="entry name" value="QueG"/>
    <property type="match status" value="1"/>
</dbReference>
<evidence type="ECO:0000256" key="1">
    <source>
        <dbReference type="ARBA" id="ARBA00022485"/>
    </source>
</evidence>
<dbReference type="PANTHER" id="PTHR30002:SF4">
    <property type="entry name" value="EPOXYQUEUOSINE REDUCTASE"/>
    <property type="match status" value="1"/>
</dbReference>
<keyword evidence="5" id="KW-0560">Oxidoreductase</keyword>
<keyword evidence="1" id="KW-0411">Iron-sulfur</keyword>
<evidence type="ECO:0000256" key="5">
    <source>
        <dbReference type="ARBA" id="ARBA00023002"/>
    </source>
</evidence>
<evidence type="ECO:0000256" key="2">
    <source>
        <dbReference type="ARBA" id="ARBA00022490"/>
    </source>
</evidence>
<keyword evidence="1" id="KW-0479">Metal-binding</keyword>
<feature type="domain" description="4Fe-4S ferredoxin-type" evidence="6">
    <location>
        <begin position="177"/>
        <end position="206"/>
    </location>
</feature>
<dbReference type="GO" id="GO:0008616">
    <property type="term" value="P:tRNA queuosine(34) biosynthetic process"/>
    <property type="evidence" value="ECO:0007669"/>
    <property type="project" value="UniProtKB-KW"/>
</dbReference>
<keyword evidence="1" id="KW-0004">4Fe-4S</keyword>
<dbReference type="Pfam" id="PF13484">
    <property type="entry name" value="Fer4_16"/>
    <property type="match status" value="1"/>
</dbReference>
<dbReference type="EMBL" id="FAXC01000259">
    <property type="protein sequence ID" value="CUV09494.1"/>
    <property type="molecule type" value="Genomic_DNA"/>
</dbReference>
<dbReference type="GO" id="GO:0051539">
    <property type="term" value="F:4 iron, 4 sulfur cluster binding"/>
    <property type="evidence" value="ECO:0007669"/>
    <property type="project" value="UniProtKB-KW"/>
</dbReference>
<keyword evidence="3" id="KW-0819">tRNA processing</keyword>
<accession>A0A160VJM8</accession>
<proteinExistence type="inferred from homology"/>
<name>A0A160VJM8_9ZZZZ</name>
<dbReference type="PROSITE" id="PS00198">
    <property type="entry name" value="4FE4S_FER_1"/>
    <property type="match status" value="1"/>
</dbReference>
<gene>
    <name evidence="7" type="ORF">MGWOODY_Mmi766</name>
</gene>
<evidence type="ECO:0000256" key="3">
    <source>
        <dbReference type="ARBA" id="ARBA00022694"/>
    </source>
</evidence>
<keyword evidence="1" id="KW-0408">Iron</keyword>
<evidence type="ECO:0000259" key="6">
    <source>
        <dbReference type="PROSITE" id="PS51379"/>
    </source>
</evidence>
<dbReference type="InterPro" id="IPR017896">
    <property type="entry name" value="4Fe4S_Fe-S-bd"/>
</dbReference>
<dbReference type="SUPFAM" id="SSF46548">
    <property type="entry name" value="alpha-helical ferredoxin"/>
    <property type="match status" value="1"/>
</dbReference>
<dbReference type="NCBIfam" id="TIGR00276">
    <property type="entry name" value="tRNA epoxyqueuosine(34) reductase QueG"/>
    <property type="match status" value="1"/>
</dbReference>
<evidence type="ECO:0000256" key="4">
    <source>
        <dbReference type="ARBA" id="ARBA00022785"/>
    </source>
</evidence>